<keyword evidence="4" id="KW-1185">Reference proteome</keyword>
<feature type="signal peptide" evidence="1">
    <location>
        <begin position="1"/>
        <end position="27"/>
    </location>
</feature>
<accession>A0A5B8VWB7</accession>
<dbReference type="PROSITE" id="PS51318">
    <property type="entry name" value="TAT"/>
    <property type="match status" value="1"/>
</dbReference>
<sequence length="291" mass="32069">MTTRRTFLAQAGLLSAGAMLAPSLLSAKEKNGAGLQLYSLRNELPADVKGVIGKVAKAGFKEVETFGYSKEKGYWGLPSKDFGTLLKDNGLSSPSGHYGLDSFFGEGKTDDLKMYMEVANTIGQTYIIVPSLNHNFIKTVDDCKGVAEKMNKAAEICKASGLKLGYHNHNFEWAPVGDTTFYDVVLNNTDPKLVNMEMDLYWVVRAGQDPLAIFEKHPGRFTFVHIKDRDKTNGNLNTEIGTGDIDFVKILSKAKQGGVKHFIVEQENYTNIDPYVSIAQSAAYLKNTLHI</sequence>
<organism evidence="3 4">
    <name type="scientific">Mucilaginibacter ginsenosidivorax</name>
    <dbReference type="NCBI Taxonomy" id="862126"/>
    <lineage>
        <taxon>Bacteria</taxon>
        <taxon>Pseudomonadati</taxon>
        <taxon>Bacteroidota</taxon>
        <taxon>Sphingobacteriia</taxon>
        <taxon>Sphingobacteriales</taxon>
        <taxon>Sphingobacteriaceae</taxon>
        <taxon>Mucilaginibacter</taxon>
    </lineage>
</organism>
<evidence type="ECO:0000259" key="2">
    <source>
        <dbReference type="Pfam" id="PF01261"/>
    </source>
</evidence>
<dbReference type="SUPFAM" id="SSF51658">
    <property type="entry name" value="Xylose isomerase-like"/>
    <property type="match status" value="1"/>
</dbReference>
<feature type="chain" id="PRO_5022718697" evidence="1">
    <location>
        <begin position="28"/>
        <end position="291"/>
    </location>
</feature>
<dbReference type="Gene3D" id="3.20.20.150">
    <property type="entry name" value="Divalent-metal-dependent TIM barrel enzymes"/>
    <property type="match status" value="1"/>
</dbReference>
<dbReference type="PANTHER" id="PTHR12110:SF41">
    <property type="entry name" value="INOSOSE DEHYDRATASE"/>
    <property type="match status" value="1"/>
</dbReference>
<dbReference type="AlphaFoldDB" id="A0A5B8VWB7"/>
<dbReference type="Pfam" id="PF01261">
    <property type="entry name" value="AP_endonuc_2"/>
    <property type="match status" value="1"/>
</dbReference>
<dbReference type="OrthoDB" id="9798407at2"/>
<dbReference type="GO" id="GO:0016853">
    <property type="term" value="F:isomerase activity"/>
    <property type="evidence" value="ECO:0007669"/>
    <property type="project" value="UniProtKB-KW"/>
</dbReference>
<dbReference type="InterPro" id="IPR013022">
    <property type="entry name" value="Xyl_isomerase-like_TIM-brl"/>
</dbReference>
<dbReference type="InterPro" id="IPR036237">
    <property type="entry name" value="Xyl_isomerase-like_sf"/>
</dbReference>
<reference evidence="3 4" key="1">
    <citation type="journal article" date="2013" name="J. Microbiol.">
        <title>Mucilaginibacter ginsenosidivorax sp. nov., with ginsenoside converting activity isolated from sediment.</title>
        <authorList>
            <person name="Kim J.K."/>
            <person name="Choi T.E."/>
            <person name="Liu Q.M."/>
            <person name="Park H.Y."/>
            <person name="Yi T.H."/>
            <person name="Yoon M.H."/>
            <person name="Kim S.C."/>
            <person name="Im W.T."/>
        </authorList>
    </citation>
    <scope>NUCLEOTIDE SEQUENCE [LARGE SCALE GENOMIC DNA]</scope>
    <source>
        <strain evidence="3 4">KHI28</strain>
    </source>
</reference>
<dbReference type="EMBL" id="CP042437">
    <property type="protein sequence ID" value="QEC74905.1"/>
    <property type="molecule type" value="Genomic_DNA"/>
</dbReference>
<gene>
    <name evidence="3" type="ORF">FSB76_02695</name>
</gene>
<dbReference type="InterPro" id="IPR006311">
    <property type="entry name" value="TAT_signal"/>
</dbReference>
<protein>
    <submittedName>
        <fullName evidence="3">Sugar phosphate isomerase/epimerase</fullName>
    </submittedName>
</protein>
<evidence type="ECO:0000256" key="1">
    <source>
        <dbReference type="SAM" id="SignalP"/>
    </source>
</evidence>
<proteinExistence type="predicted"/>
<dbReference type="InterPro" id="IPR050312">
    <property type="entry name" value="IolE/XylAMocC-like"/>
</dbReference>
<dbReference type="Proteomes" id="UP000321362">
    <property type="component" value="Chromosome"/>
</dbReference>
<dbReference type="RefSeq" id="WP_147052063.1">
    <property type="nucleotide sequence ID" value="NZ_CP042437.1"/>
</dbReference>
<evidence type="ECO:0000313" key="3">
    <source>
        <dbReference type="EMBL" id="QEC74905.1"/>
    </source>
</evidence>
<dbReference type="PANTHER" id="PTHR12110">
    <property type="entry name" value="HYDROXYPYRUVATE ISOMERASE"/>
    <property type="match status" value="1"/>
</dbReference>
<keyword evidence="1" id="KW-0732">Signal</keyword>
<dbReference type="KEGG" id="mgk:FSB76_02695"/>
<feature type="domain" description="Xylose isomerase-like TIM barrel" evidence="2">
    <location>
        <begin position="54"/>
        <end position="287"/>
    </location>
</feature>
<evidence type="ECO:0000313" key="4">
    <source>
        <dbReference type="Proteomes" id="UP000321362"/>
    </source>
</evidence>
<name>A0A5B8VWB7_9SPHI</name>
<keyword evidence="3" id="KW-0413">Isomerase</keyword>